<accession>A0ACB0L0M9</accession>
<proteinExistence type="predicted"/>
<name>A0ACB0L0M9_TRIPR</name>
<dbReference type="Proteomes" id="UP001177021">
    <property type="component" value="Unassembled WGS sequence"/>
</dbReference>
<dbReference type="EMBL" id="CASHSV030000409">
    <property type="protein sequence ID" value="CAJ2662082.1"/>
    <property type="molecule type" value="Genomic_DNA"/>
</dbReference>
<reference evidence="1" key="1">
    <citation type="submission" date="2023-10" db="EMBL/GenBank/DDBJ databases">
        <authorList>
            <person name="Rodriguez Cubillos JULIANA M."/>
            <person name="De Vega J."/>
        </authorList>
    </citation>
    <scope>NUCLEOTIDE SEQUENCE</scope>
</reference>
<evidence type="ECO:0000313" key="1">
    <source>
        <dbReference type="EMBL" id="CAJ2662082.1"/>
    </source>
</evidence>
<protein>
    <submittedName>
        <fullName evidence="1">Uncharacterized protein</fullName>
    </submittedName>
</protein>
<keyword evidence="2" id="KW-1185">Reference proteome</keyword>
<organism evidence="1 2">
    <name type="scientific">Trifolium pratense</name>
    <name type="common">Red clover</name>
    <dbReference type="NCBI Taxonomy" id="57577"/>
    <lineage>
        <taxon>Eukaryota</taxon>
        <taxon>Viridiplantae</taxon>
        <taxon>Streptophyta</taxon>
        <taxon>Embryophyta</taxon>
        <taxon>Tracheophyta</taxon>
        <taxon>Spermatophyta</taxon>
        <taxon>Magnoliopsida</taxon>
        <taxon>eudicotyledons</taxon>
        <taxon>Gunneridae</taxon>
        <taxon>Pentapetalae</taxon>
        <taxon>rosids</taxon>
        <taxon>fabids</taxon>
        <taxon>Fabales</taxon>
        <taxon>Fabaceae</taxon>
        <taxon>Papilionoideae</taxon>
        <taxon>50 kb inversion clade</taxon>
        <taxon>NPAAA clade</taxon>
        <taxon>Hologalegina</taxon>
        <taxon>IRL clade</taxon>
        <taxon>Trifolieae</taxon>
        <taxon>Trifolium</taxon>
    </lineage>
</organism>
<evidence type="ECO:0000313" key="2">
    <source>
        <dbReference type="Proteomes" id="UP001177021"/>
    </source>
</evidence>
<comment type="caution">
    <text evidence="1">The sequence shown here is derived from an EMBL/GenBank/DDBJ whole genome shotgun (WGS) entry which is preliminary data.</text>
</comment>
<sequence>MVSRELRPRFPRYQGHRRKLEISIFKGDDAYGWLVRIERYFRLNEVRIRDKLDAAVIALEDKALNWFVWWEEQTASRTWDEFKLSLIRRFQLGILQNPLGPLLNLKQKGTVMEFREQFETLVAPVRREERVMLDSIFLNGLKEEIQAELKLYDCRDLAEIMDRALLLEEKNDALMKRGAGGKEKGEWKDRGGAVKFRDPGDFGGAKRDSDKRGAVGGDKFKGKWLSSAELEERHKKGLCFKCGDKWGRDHTCKFKHMSLRLCDWSSEEEKELIAEEESGEEEPVRELKNLQLSLHSREGFTSNKSFKVWVRVGERQVRTLIDSGATSNFITSGLVKELKVPVVETPTYVIEVGNGEKVRNNGVCEGLQFNIQGVEFKQHFFIMELSGSEMVLGDPTMCNSQATWKTMIKALSDEGMGFYIHTVSGDATEAVEGGDMSEWGKVINEFTTVFNMPSGLPPIREHDHAILLKPDAKIPNLRPYRYPYYQKNEIEKIVKEMMQAGIIRHSTSPFSSPVLLVKKKDGGWRFCTDYRALNKVTVPNKFPIPVIDELLDELNGAVIFSKLDLKSGYHQIRMKEDDIAKTAFRTHEGHYEYLVMPFGLTNAPSTFQALMNEVLRPYLRKFVLVFFDDILIYSANKEDHVRHLKEILQVLHTHKLFANKKKCSFGQAEIEYLGHLISGKGVSADPKKIEDMLRWPIPKELKSLRGFLGLTGYYRKFVRNYSKIAWPLTQLLKKDNFKWGEEAQLAFDKLKQSMTIIPVLAMPDFNKEFIVETDASGKGIGAVLMQEGRPIAYMSQTLSDRAQGKSVYERELMAIVVAIQKWRPYLLGRHFQVHTDQKSLKHITEQKTMGEDQQKWIAKLIGFDFEVKYKLGKENSVADALSRQMQYSTISMVQCEAWEGSEEEIQKDDKLKTLVQDLISDPLSHPGYQLRGGKLFHEGRVAIPKNSPRIAWILHEFHDTSTGGHSGYLRTYKKIASVVYWEGMRKNIKEYVDACEVCQRNKYQTLSPGGLIQPLPVPKQVWTDISMDFIGGLPKVQGVDTIMVVVDRLTKYAHFLSVKHPYTAKDIAELFIKEIVRLHGFPSSIVSDRDKVFLSSFWAEVFKQAGTRLKYSSAYHPQSDGQTEVVNRCLETYLRCLTGRQPKQWPRWLAWAEYWYDTNYHASLKSTPFEALYGRVPPVLIRGDVSLSSVEEVNKLTVERNVMLREMQEQLLKAQDQMRAQANKHRREVEYQVGDMVYLKIQPYKLRKLANRFNQKLSPRYYGPYEIEQKIGVVAYKLKLPDDSRIFCQYCYCSGRSKASRIALPTFYSLCRFFPFLSSL</sequence>
<gene>
    <name evidence="1" type="ORF">MILVUS5_LOCUS27701</name>
</gene>